<sequence length="123" mass="14106">MSNTKRLVLQSFKNLHRTSMKVFQGDQRALTAARLKINEEYSRNKNVIDTEAIKAMIKFGEDVERELRTQVIQAKQVKPGVFEARITEDTVKLDNTPYNYNAVLDDESSSGPRPCCQDEIKNK</sequence>
<gene>
    <name evidence="1" type="ORF">K1T71_005660</name>
</gene>
<keyword evidence="2" id="KW-1185">Reference proteome</keyword>
<proteinExistence type="predicted"/>
<dbReference type="Proteomes" id="UP000824533">
    <property type="component" value="Linkage Group LG09"/>
</dbReference>
<accession>A0ACC1D502</accession>
<protein>
    <submittedName>
        <fullName evidence="1">Uncharacterized protein</fullName>
    </submittedName>
</protein>
<reference evidence="1 2" key="1">
    <citation type="journal article" date="2021" name="Front. Genet.">
        <title>Chromosome-Level Genome Assembly Reveals Significant Gene Expansion in the Toll and IMD Signaling Pathways of Dendrolimus kikuchii.</title>
        <authorList>
            <person name="Zhou J."/>
            <person name="Wu P."/>
            <person name="Xiong Z."/>
            <person name="Liu N."/>
            <person name="Zhao N."/>
            <person name="Ji M."/>
            <person name="Qiu Y."/>
            <person name="Yang B."/>
        </authorList>
    </citation>
    <scope>NUCLEOTIDE SEQUENCE [LARGE SCALE GENOMIC DNA]</scope>
    <source>
        <strain evidence="1">Ann1</strain>
    </source>
</reference>
<evidence type="ECO:0000313" key="2">
    <source>
        <dbReference type="Proteomes" id="UP000824533"/>
    </source>
</evidence>
<comment type="caution">
    <text evidence="1">The sequence shown here is derived from an EMBL/GenBank/DDBJ whole genome shotgun (WGS) entry which is preliminary data.</text>
</comment>
<dbReference type="EMBL" id="CM034395">
    <property type="protein sequence ID" value="KAJ0178885.1"/>
    <property type="molecule type" value="Genomic_DNA"/>
</dbReference>
<name>A0ACC1D502_9NEOP</name>
<evidence type="ECO:0000313" key="1">
    <source>
        <dbReference type="EMBL" id="KAJ0178885.1"/>
    </source>
</evidence>
<organism evidence="1 2">
    <name type="scientific">Dendrolimus kikuchii</name>
    <dbReference type="NCBI Taxonomy" id="765133"/>
    <lineage>
        <taxon>Eukaryota</taxon>
        <taxon>Metazoa</taxon>
        <taxon>Ecdysozoa</taxon>
        <taxon>Arthropoda</taxon>
        <taxon>Hexapoda</taxon>
        <taxon>Insecta</taxon>
        <taxon>Pterygota</taxon>
        <taxon>Neoptera</taxon>
        <taxon>Endopterygota</taxon>
        <taxon>Lepidoptera</taxon>
        <taxon>Glossata</taxon>
        <taxon>Ditrysia</taxon>
        <taxon>Bombycoidea</taxon>
        <taxon>Lasiocampidae</taxon>
        <taxon>Dendrolimus</taxon>
    </lineage>
</organism>